<sequence>MARGINSVSHKNFWMCADTLDEKKNEKLKKIIDDYFEKQEILTEFKQREEGQDEKQPSPQEVSQAIADIRQLISLHGHEHRFNGRAIARIFHGISSPCFPAQTWGRARRFWRSNMNLDFNFLVKLAVQEIIKLR</sequence>
<organism evidence="1">
    <name type="scientific">Magallana gigas</name>
    <name type="common">Pacific oyster</name>
    <name type="synonym">Crassostrea gigas</name>
    <dbReference type="NCBI Taxonomy" id="29159"/>
    <lineage>
        <taxon>Eukaryota</taxon>
        <taxon>Metazoa</taxon>
        <taxon>Spiralia</taxon>
        <taxon>Lophotrochozoa</taxon>
        <taxon>Mollusca</taxon>
        <taxon>Bivalvia</taxon>
        <taxon>Autobranchia</taxon>
        <taxon>Pteriomorphia</taxon>
        <taxon>Ostreida</taxon>
        <taxon>Ostreoidea</taxon>
        <taxon>Ostreidae</taxon>
        <taxon>Magallana</taxon>
    </lineage>
</organism>
<keyword evidence="1" id="KW-0067">ATP-binding</keyword>
<accession>K1QW80</accession>
<keyword evidence="1" id="KW-0347">Helicase</keyword>
<gene>
    <name evidence="1" type="ORF">CGI_10017388</name>
</gene>
<dbReference type="GO" id="GO:0004386">
    <property type="term" value="F:helicase activity"/>
    <property type="evidence" value="ECO:0007669"/>
    <property type="project" value="UniProtKB-KW"/>
</dbReference>
<evidence type="ECO:0000313" key="1">
    <source>
        <dbReference type="EMBL" id="EKC33210.1"/>
    </source>
</evidence>
<dbReference type="AlphaFoldDB" id="K1QW80"/>
<reference evidence="1" key="1">
    <citation type="journal article" date="2012" name="Nature">
        <title>The oyster genome reveals stress adaptation and complexity of shell formation.</title>
        <authorList>
            <person name="Zhang G."/>
            <person name="Fang X."/>
            <person name="Guo X."/>
            <person name="Li L."/>
            <person name="Luo R."/>
            <person name="Xu F."/>
            <person name="Yang P."/>
            <person name="Zhang L."/>
            <person name="Wang X."/>
            <person name="Qi H."/>
            <person name="Xiong Z."/>
            <person name="Que H."/>
            <person name="Xie Y."/>
            <person name="Holland P.W."/>
            <person name="Paps J."/>
            <person name="Zhu Y."/>
            <person name="Wu F."/>
            <person name="Chen Y."/>
            <person name="Wang J."/>
            <person name="Peng C."/>
            <person name="Meng J."/>
            <person name="Yang L."/>
            <person name="Liu J."/>
            <person name="Wen B."/>
            <person name="Zhang N."/>
            <person name="Huang Z."/>
            <person name="Zhu Q."/>
            <person name="Feng Y."/>
            <person name="Mount A."/>
            <person name="Hedgecock D."/>
            <person name="Xu Z."/>
            <person name="Liu Y."/>
            <person name="Domazet-Loso T."/>
            <person name="Du Y."/>
            <person name="Sun X."/>
            <person name="Zhang S."/>
            <person name="Liu B."/>
            <person name="Cheng P."/>
            <person name="Jiang X."/>
            <person name="Li J."/>
            <person name="Fan D."/>
            <person name="Wang W."/>
            <person name="Fu W."/>
            <person name="Wang T."/>
            <person name="Wang B."/>
            <person name="Zhang J."/>
            <person name="Peng Z."/>
            <person name="Li Y."/>
            <person name="Li N."/>
            <person name="Wang J."/>
            <person name="Chen M."/>
            <person name="He Y."/>
            <person name="Tan F."/>
            <person name="Song X."/>
            <person name="Zheng Q."/>
            <person name="Huang R."/>
            <person name="Yang H."/>
            <person name="Du X."/>
            <person name="Chen L."/>
            <person name="Yang M."/>
            <person name="Gaffney P.M."/>
            <person name="Wang S."/>
            <person name="Luo L."/>
            <person name="She Z."/>
            <person name="Ming Y."/>
            <person name="Huang W."/>
            <person name="Zhang S."/>
            <person name="Huang B."/>
            <person name="Zhang Y."/>
            <person name="Qu T."/>
            <person name="Ni P."/>
            <person name="Miao G."/>
            <person name="Wang J."/>
            <person name="Wang Q."/>
            <person name="Steinberg C.E."/>
            <person name="Wang H."/>
            <person name="Li N."/>
            <person name="Qian L."/>
            <person name="Zhang G."/>
            <person name="Li Y."/>
            <person name="Yang H."/>
            <person name="Liu X."/>
            <person name="Wang J."/>
            <person name="Yin Y."/>
            <person name="Wang J."/>
        </authorList>
    </citation>
    <scope>NUCLEOTIDE SEQUENCE [LARGE SCALE GENOMIC DNA]</scope>
    <source>
        <strain evidence="1">05x7-T-G4-1.051#20</strain>
    </source>
</reference>
<dbReference type="EMBL" id="JH816309">
    <property type="protein sequence ID" value="EKC33210.1"/>
    <property type="molecule type" value="Genomic_DNA"/>
</dbReference>
<keyword evidence="1" id="KW-0547">Nucleotide-binding</keyword>
<protein>
    <submittedName>
        <fullName evidence="1">ATP-dependent DNA helicase Q4</fullName>
    </submittedName>
</protein>
<proteinExistence type="predicted"/>
<dbReference type="InParanoid" id="K1QW80"/>
<dbReference type="HOGENOM" id="CLU_1898262_0_0_1"/>
<keyword evidence="1" id="KW-0378">Hydrolase</keyword>
<name>K1QW80_MAGGI</name>